<dbReference type="InterPro" id="IPR036267">
    <property type="entry name" value="RuvA_C_sf"/>
</dbReference>
<dbReference type="InterPro" id="IPR012340">
    <property type="entry name" value="NA-bd_OB-fold"/>
</dbReference>
<comment type="domain">
    <text evidence="6">Has three domains with a flexible linker between the domains II and III and assumes an 'L' shape. Domain III is highly mobile and contacts RuvB.</text>
</comment>
<evidence type="ECO:0000256" key="6">
    <source>
        <dbReference type="HAMAP-Rule" id="MF_00031"/>
    </source>
</evidence>
<feature type="domain" description="Holliday junction DNA helicase RuvA C-terminal" evidence="8">
    <location>
        <begin position="153"/>
        <end position="198"/>
    </location>
</feature>
<comment type="function">
    <text evidence="6">The RuvA-RuvB-RuvC complex processes Holliday junction (HJ) DNA during genetic recombination and DNA repair, while the RuvA-RuvB complex plays an important role in the rescue of blocked DNA replication forks via replication fork reversal (RFR). RuvA specifically binds to HJ cruciform DNA, conferring on it an open structure. The RuvB hexamer acts as an ATP-dependent pump, pulling dsDNA into and through the RuvAB complex. HJ branch migration allows RuvC to scan DNA until it finds its consensus sequence, where it cleaves and resolves the cruciform DNA.</text>
</comment>
<comment type="subunit">
    <text evidence="6">Homotetramer. Forms an RuvA(8)-RuvB(12)-Holliday junction (HJ) complex. HJ DNA is sandwiched between 2 RuvA tetramers; dsDNA enters through RuvA and exits via RuvB. An RuvB hexamer assembles on each DNA strand where it exits the tetramer. Each RuvB hexamer is contacted by two RuvA subunits (via domain III) on 2 adjacent RuvB subunits; this complex drives branch migration. In the full resolvosome a probable DNA-RuvA(4)-RuvB(12)-RuvC(2) complex forms which resolves the HJ.</text>
</comment>
<dbReference type="HAMAP" id="MF_00031">
    <property type="entry name" value="DNA_HJ_migration_RuvA"/>
    <property type="match status" value="1"/>
</dbReference>
<dbReference type="Gene3D" id="1.10.150.20">
    <property type="entry name" value="5' to 3' exonuclease, C-terminal subdomain"/>
    <property type="match status" value="1"/>
</dbReference>
<evidence type="ECO:0000256" key="5">
    <source>
        <dbReference type="ARBA" id="ARBA00023204"/>
    </source>
</evidence>
<dbReference type="NCBIfam" id="TIGR00084">
    <property type="entry name" value="ruvA"/>
    <property type="match status" value="1"/>
</dbReference>
<dbReference type="Gene3D" id="2.40.50.140">
    <property type="entry name" value="Nucleic acid-binding proteins"/>
    <property type="match status" value="1"/>
</dbReference>
<dbReference type="Gene3D" id="1.10.8.10">
    <property type="entry name" value="DNA helicase RuvA subunit, C-terminal domain"/>
    <property type="match status" value="1"/>
</dbReference>
<evidence type="ECO:0000259" key="8">
    <source>
        <dbReference type="Pfam" id="PF07499"/>
    </source>
</evidence>
<feature type="domain" description="DNA helicase Holliday junction RuvA type" evidence="7">
    <location>
        <begin position="1"/>
        <end position="61"/>
    </location>
</feature>
<evidence type="ECO:0000256" key="2">
    <source>
        <dbReference type="ARBA" id="ARBA00022763"/>
    </source>
</evidence>
<dbReference type="InterPro" id="IPR011114">
    <property type="entry name" value="RuvA_C"/>
</dbReference>
<accession>A0ABP3PZU7</accession>
<dbReference type="Pfam" id="PF01330">
    <property type="entry name" value="RuvA_N"/>
    <property type="match status" value="1"/>
</dbReference>
<dbReference type="InterPro" id="IPR013849">
    <property type="entry name" value="DNA_helicase_Holl-junc_RuvA_I"/>
</dbReference>
<dbReference type="SUPFAM" id="SSF47781">
    <property type="entry name" value="RuvA domain 2-like"/>
    <property type="match status" value="1"/>
</dbReference>
<comment type="caution">
    <text evidence="6">Lacks conserved residue(s) required for the propagation of feature annotation.</text>
</comment>
<evidence type="ECO:0000256" key="4">
    <source>
        <dbReference type="ARBA" id="ARBA00023172"/>
    </source>
</evidence>
<comment type="caution">
    <text evidence="9">The sequence shown here is derived from an EMBL/GenBank/DDBJ whole genome shotgun (WGS) entry which is preliminary data.</text>
</comment>
<dbReference type="Pfam" id="PF14520">
    <property type="entry name" value="HHH_5"/>
    <property type="match status" value="1"/>
</dbReference>
<dbReference type="Pfam" id="PF07499">
    <property type="entry name" value="RuvA_C"/>
    <property type="match status" value="1"/>
</dbReference>
<evidence type="ECO:0000256" key="1">
    <source>
        <dbReference type="ARBA" id="ARBA00022490"/>
    </source>
</evidence>
<evidence type="ECO:0000259" key="7">
    <source>
        <dbReference type="Pfam" id="PF01330"/>
    </source>
</evidence>
<evidence type="ECO:0000313" key="10">
    <source>
        <dbReference type="Proteomes" id="UP001499951"/>
    </source>
</evidence>
<protein>
    <recommendedName>
        <fullName evidence="6">Holliday junction branch migration complex subunit RuvA</fullName>
    </recommendedName>
</protein>
<evidence type="ECO:0000313" key="9">
    <source>
        <dbReference type="EMBL" id="GAA0576207.1"/>
    </source>
</evidence>
<gene>
    <name evidence="6 9" type="primary">ruvA</name>
    <name evidence="9" type="ORF">GCM10008942_26300</name>
</gene>
<keyword evidence="3 6" id="KW-0238">DNA-binding</keyword>
<dbReference type="RefSeq" id="WP_166936552.1">
    <property type="nucleotide sequence ID" value="NZ_BAAADD010000007.1"/>
</dbReference>
<comment type="similarity">
    <text evidence="6">Belongs to the RuvA family.</text>
</comment>
<dbReference type="CDD" id="cd14332">
    <property type="entry name" value="UBA_RuvA_C"/>
    <property type="match status" value="1"/>
</dbReference>
<comment type="subcellular location">
    <subcellularLocation>
        <location evidence="6">Cytoplasm</location>
    </subcellularLocation>
</comment>
<dbReference type="InterPro" id="IPR010994">
    <property type="entry name" value="RuvA_2-like"/>
</dbReference>
<name>A0ABP3PZU7_9PROT</name>
<dbReference type="SUPFAM" id="SSF46929">
    <property type="entry name" value="DNA helicase RuvA subunit, C-terminal domain"/>
    <property type="match status" value="1"/>
</dbReference>
<dbReference type="SUPFAM" id="SSF50249">
    <property type="entry name" value="Nucleic acid-binding proteins"/>
    <property type="match status" value="1"/>
</dbReference>
<keyword evidence="5 6" id="KW-0234">DNA repair</keyword>
<dbReference type="InterPro" id="IPR000085">
    <property type="entry name" value="RuvA"/>
</dbReference>
<feature type="region of interest" description="Domain III" evidence="6">
    <location>
        <begin position="154"/>
        <end position="200"/>
    </location>
</feature>
<keyword evidence="4 6" id="KW-0233">DNA recombination</keyword>
<dbReference type="Proteomes" id="UP001499951">
    <property type="component" value="Unassembled WGS sequence"/>
</dbReference>
<organism evidence="9 10">
    <name type="scientific">Rhizomicrobium electricum</name>
    <dbReference type="NCBI Taxonomy" id="480070"/>
    <lineage>
        <taxon>Bacteria</taxon>
        <taxon>Pseudomonadati</taxon>
        <taxon>Pseudomonadota</taxon>
        <taxon>Alphaproteobacteria</taxon>
        <taxon>Micropepsales</taxon>
        <taxon>Micropepsaceae</taxon>
        <taxon>Rhizomicrobium</taxon>
    </lineage>
</organism>
<keyword evidence="2 6" id="KW-0227">DNA damage</keyword>
<sequence length="200" mass="20932">MIGKLTGIVDTVAEDHVILDVGGVGYLVQCPSSTLGKLTVGERASLLIEMRVSEDAIRLFGFVTGEEREWFRLLQSVQSVGAKVALNILSTLSPKAIGRAIALGDKAMIGQAQGVGPKLATRIVTELKDKAPNVILRQEPGETLAVPASHGPEADAVMALTKLGYSQSVAAEAVARAGQHLGEGAALDALIREALRAMGR</sequence>
<reference evidence="10" key="1">
    <citation type="journal article" date="2019" name="Int. J. Syst. Evol. Microbiol.">
        <title>The Global Catalogue of Microorganisms (GCM) 10K type strain sequencing project: providing services to taxonomists for standard genome sequencing and annotation.</title>
        <authorList>
            <consortium name="The Broad Institute Genomics Platform"/>
            <consortium name="The Broad Institute Genome Sequencing Center for Infectious Disease"/>
            <person name="Wu L."/>
            <person name="Ma J."/>
        </authorList>
    </citation>
    <scope>NUCLEOTIDE SEQUENCE [LARGE SCALE GENOMIC DNA]</scope>
    <source>
        <strain evidence="10">JCM 15089</strain>
    </source>
</reference>
<proteinExistence type="inferred from homology"/>
<evidence type="ECO:0000256" key="3">
    <source>
        <dbReference type="ARBA" id="ARBA00023125"/>
    </source>
</evidence>
<keyword evidence="10" id="KW-1185">Reference proteome</keyword>
<keyword evidence="1 6" id="KW-0963">Cytoplasm</keyword>
<dbReference type="EMBL" id="BAAADD010000007">
    <property type="protein sequence ID" value="GAA0576207.1"/>
    <property type="molecule type" value="Genomic_DNA"/>
</dbReference>